<comment type="cofactor">
    <cofactor evidence="1">
        <name>[4Fe-4S] cluster</name>
        <dbReference type="ChEBI" id="CHEBI:49883"/>
    </cofactor>
</comment>
<evidence type="ECO:0000256" key="8">
    <source>
        <dbReference type="ARBA" id="ARBA00023014"/>
    </source>
</evidence>
<dbReference type="EMBL" id="QRMS01000003">
    <property type="protein sequence ID" value="RHJ87314.1"/>
    <property type="molecule type" value="Genomic_DNA"/>
</dbReference>
<dbReference type="SUPFAM" id="SSF102114">
    <property type="entry name" value="Radical SAM enzymes"/>
    <property type="match status" value="1"/>
</dbReference>
<evidence type="ECO:0000256" key="1">
    <source>
        <dbReference type="ARBA" id="ARBA00001966"/>
    </source>
</evidence>
<dbReference type="GO" id="GO:0051539">
    <property type="term" value="F:4 iron, 4 sulfur cluster binding"/>
    <property type="evidence" value="ECO:0007669"/>
    <property type="project" value="UniProtKB-KW"/>
</dbReference>
<dbReference type="NCBIfam" id="NF033717">
    <property type="entry name" value="HPDL_rSAM_activ"/>
    <property type="match status" value="1"/>
</dbReference>
<keyword evidence="8" id="KW-0411">Iron-sulfur</keyword>
<dbReference type="InterPro" id="IPR034457">
    <property type="entry name" value="Organic_radical-activating"/>
</dbReference>
<dbReference type="InterPro" id="IPR012839">
    <property type="entry name" value="Organic_radical_activase"/>
</dbReference>
<evidence type="ECO:0000259" key="10">
    <source>
        <dbReference type="PROSITE" id="PS51379"/>
    </source>
</evidence>
<dbReference type="PROSITE" id="PS51918">
    <property type="entry name" value="RADICAL_SAM"/>
    <property type="match status" value="1"/>
</dbReference>
<dbReference type="SFLD" id="SFLDS00029">
    <property type="entry name" value="Radical_SAM"/>
    <property type="match status" value="1"/>
</dbReference>
<evidence type="ECO:0000256" key="9">
    <source>
        <dbReference type="ARBA" id="ARBA00047365"/>
    </source>
</evidence>
<dbReference type="PROSITE" id="PS01087">
    <property type="entry name" value="RADICAL_ACTIVATING"/>
    <property type="match status" value="1"/>
</dbReference>
<dbReference type="SFLD" id="SFLDG01066">
    <property type="entry name" value="organic_radical-activating_enz"/>
    <property type="match status" value="1"/>
</dbReference>
<evidence type="ECO:0000256" key="2">
    <source>
        <dbReference type="ARBA" id="ARBA00009777"/>
    </source>
</evidence>
<evidence type="ECO:0000256" key="7">
    <source>
        <dbReference type="ARBA" id="ARBA00023004"/>
    </source>
</evidence>
<comment type="caution">
    <text evidence="12">The sequence shown here is derived from an EMBL/GenBank/DDBJ whole genome shotgun (WGS) entry which is preliminary data.</text>
</comment>
<dbReference type="InterPro" id="IPR040074">
    <property type="entry name" value="BssD/PflA/YjjW"/>
</dbReference>
<evidence type="ECO:0000313" key="12">
    <source>
        <dbReference type="EMBL" id="RHJ87314.1"/>
    </source>
</evidence>
<dbReference type="PANTHER" id="PTHR30352:SF4">
    <property type="entry name" value="PYRUVATE FORMATE-LYASE 2-ACTIVATING ENZYME"/>
    <property type="match status" value="1"/>
</dbReference>
<dbReference type="InterPro" id="IPR013785">
    <property type="entry name" value="Aldolase_TIM"/>
</dbReference>
<proteinExistence type="inferred from homology"/>
<dbReference type="PROSITE" id="PS51379">
    <property type="entry name" value="4FE4S_FER_2"/>
    <property type="match status" value="1"/>
</dbReference>
<dbReference type="SUPFAM" id="SSF54862">
    <property type="entry name" value="4Fe-4S ferredoxins"/>
    <property type="match status" value="1"/>
</dbReference>
<dbReference type="InterPro" id="IPR001989">
    <property type="entry name" value="Radical_activat_CS"/>
</dbReference>
<keyword evidence="4" id="KW-0949">S-adenosyl-L-methionine</keyword>
<feature type="domain" description="4Fe-4S ferredoxin-type" evidence="10">
    <location>
        <begin position="81"/>
        <end position="112"/>
    </location>
</feature>
<dbReference type="InterPro" id="IPR017896">
    <property type="entry name" value="4Fe4S_Fe-S-bd"/>
</dbReference>
<evidence type="ECO:0000256" key="5">
    <source>
        <dbReference type="ARBA" id="ARBA00022723"/>
    </source>
</evidence>
<name>A0A415E187_9FIRM</name>
<keyword evidence="3" id="KW-0004">4Fe-4S</keyword>
<evidence type="ECO:0000256" key="3">
    <source>
        <dbReference type="ARBA" id="ARBA00022485"/>
    </source>
</evidence>
<dbReference type="SFLD" id="SFLDG01118">
    <property type="entry name" value="activating_enzymes__group_2"/>
    <property type="match status" value="1"/>
</dbReference>
<dbReference type="GO" id="GO:0046872">
    <property type="term" value="F:metal ion binding"/>
    <property type="evidence" value="ECO:0007669"/>
    <property type="project" value="UniProtKB-KW"/>
</dbReference>
<feature type="domain" description="Radical SAM core" evidence="11">
    <location>
        <begin position="17"/>
        <end position="300"/>
    </location>
</feature>
<dbReference type="Pfam" id="PF13353">
    <property type="entry name" value="Fer4_12"/>
    <property type="match status" value="1"/>
</dbReference>
<evidence type="ECO:0000313" key="13">
    <source>
        <dbReference type="Proteomes" id="UP000284841"/>
    </source>
</evidence>
<dbReference type="PIRSF" id="PIRSF000371">
    <property type="entry name" value="PFL_act_enz"/>
    <property type="match status" value="1"/>
</dbReference>
<dbReference type="Proteomes" id="UP000284841">
    <property type="component" value="Unassembled WGS sequence"/>
</dbReference>
<dbReference type="PANTHER" id="PTHR30352">
    <property type="entry name" value="PYRUVATE FORMATE-LYASE-ACTIVATING ENZYME"/>
    <property type="match status" value="1"/>
</dbReference>
<dbReference type="NCBIfam" id="TIGR02494">
    <property type="entry name" value="PFLE_PFLC"/>
    <property type="match status" value="1"/>
</dbReference>
<dbReference type="CDD" id="cd01335">
    <property type="entry name" value="Radical_SAM"/>
    <property type="match status" value="1"/>
</dbReference>
<reference evidence="12 13" key="1">
    <citation type="submission" date="2018-08" db="EMBL/GenBank/DDBJ databases">
        <title>A genome reference for cultivated species of the human gut microbiota.</title>
        <authorList>
            <person name="Zou Y."/>
            <person name="Xue W."/>
            <person name="Luo G."/>
        </authorList>
    </citation>
    <scope>NUCLEOTIDE SEQUENCE [LARGE SCALE GENOMIC DNA]</scope>
    <source>
        <strain evidence="12 13">AM07-24</strain>
    </source>
</reference>
<sequence>MNDEKGLIFDIQGFSVHDGPGSRTTVFLSGCPLQCRWCANPEGWKVKQRLMYSRQKCRADQEGCRRCIDACSRKAIGKCDEGIAIDRALCESCEDFRCAQSCFQEALRLSGRWYHPEELMKILARDRNYWTGGGVTFSGGEPLMQKTFILEVLKRCRAAGIHTAVETTAFVEPAFFLEAMSYIDFAFIDIKHMDETMHRAETGVSNQLILSNIKALAQSQWRGRFILRIPVIKGYNDSKDNIQKAIDFMEETRLQEINLLPFHRMGDSKWSQLGERYDYRDAEVPSDEELQEMQKLFSQRGLSCYIAEDVNY</sequence>
<keyword evidence="7" id="KW-0408">Iron</keyword>
<comment type="catalytic activity">
    <reaction evidence="9">
        <text>glycyl-[protein] + reduced [flavodoxin] + S-adenosyl-L-methionine = glycin-2-yl radical-[protein] + semiquinone [flavodoxin] + 5'-deoxyadenosine + L-methionine + H(+)</text>
        <dbReference type="Rhea" id="RHEA:61976"/>
        <dbReference type="Rhea" id="RHEA-COMP:10622"/>
        <dbReference type="Rhea" id="RHEA-COMP:14480"/>
        <dbReference type="Rhea" id="RHEA-COMP:15993"/>
        <dbReference type="Rhea" id="RHEA-COMP:15994"/>
        <dbReference type="ChEBI" id="CHEBI:15378"/>
        <dbReference type="ChEBI" id="CHEBI:17319"/>
        <dbReference type="ChEBI" id="CHEBI:29947"/>
        <dbReference type="ChEBI" id="CHEBI:32722"/>
        <dbReference type="ChEBI" id="CHEBI:57618"/>
        <dbReference type="ChEBI" id="CHEBI:57844"/>
        <dbReference type="ChEBI" id="CHEBI:59789"/>
        <dbReference type="ChEBI" id="CHEBI:140311"/>
    </reaction>
</comment>
<protein>
    <submittedName>
        <fullName evidence="12">Glycyl-radical enzyme activating protein</fullName>
    </submittedName>
</protein>
<dbReference type="Gene3D" id="3.20.20.70">
    <property type="entry name" value="Aldolase class I"/>
    <property type="match status" value="1"/>
</dbReference>
<accession>A0A415E187</accession>
<keyword evidence="6" id="KW-0560">Oxidoreductase</keyword>
<dbReference type="InterPro" id="IPR007197">
    <property type="entry name" value="rSAM"/>
</dbReference>
<dbReference type="GO" id="GO:0016491">
    <property type="term" value="F:oxidoreductase activity"/>
    <property type="evidence" value="ECO:0007669"/>
    <property type="project" value="UniProtKB-KW"/>
</dbReference>
<dbReference type="RefSeq" id="WP_118335824.1">
    <property type="nucleotide sequence ID" value="NZ_AP025567.1"/>
</dbReference>
<evidence type="ECO:0000256" key="6">
    <source>
        <dbReference type="ARBA" id="ARBA00023002"/>
    </source>
</evidence>
<keyword evidence="5" id="KW-0479">Metal-binding</keyword>
<dbReference type="STRING" id="1776384.GCA_900086585_00787"/>
<evidence type="ECO:0000256" key="4">
    <source>
        <dbReference type="ARBA" id="ARBA00022691"/>
    </source>
</evidence>
<gene>
    <name evidence="12" type="ORF">DW099_11485</name>
</gene>
<keyword evidence="13" id="KW-1185">Reference proteome</keyword>
<dbReference type="AlphaFoldDB" id="A0A415E187"/>
<comment type="similarity">
    <text evidence="2">Belongs to the organic radical-activating enzymes family.</text>
</comment>
<organism evidence="12 13">
    <name type="scientific">Emergencia timonensis</name>
    <dbReference type="NCBI Taxonomy" id="1776384"/>
    <lineage>
        <taxon>Bacteria</taxon>
        <taxon>Bacillati</taxon>
        <taxon>Bacillota</taxon>
        <taxon>Clostridia</taxon>
        <taxon>Peptostreptococcales</taxon>
        <taxon>Anaerovoracaceae</taxon>
        <taxon>Emergencia</taxon>
    </lineage>
</organism>
<dbReference type="InterPro" id="IPR058240">
    <property type="entry name" value="rSAM_sf"/>
</dbReference>
<evidence type="ECO:0000259" key="11">
    <source>
        <dbReference type="PROSITE" id="PS51918"/>
    </source>
</evidence>
<dbReference type="OrthoDB" id="9782387at2"/>